<dbReference type="EMBL" id="LROM01000048">
    <property type="protein sequence ID" value="OFA08478.1"/>
    <property type="molecule type" value="Genomic_DNA"/>
</dbReference>
<keyword evidence="5 7" id="KW-1133">Transmembrane helix</keyword>
<gene>
    <name evidence="9" type="primary">yqjA</name>
    <name evidence="9" type="ORF">DUPY_07350</name>
</gene>
<evidence type="ECO:0000259" key="8">
    <source>
        <dbReference type="Pfam" id="PF09335"/>
    </source>
</evidence>
<protein>
    <submittedName>
        <fullName evidence="9">Inner membrane protein YqjA</fullName>
    </submittedName>
</protein>
<comment type="subcellular location">
    <subcellularLocation>
        <location evidence="1 7">Cell membrane</location>
        <topology evidence="1 7">Multi-pass membrane protein</topology>
    </subcellularLocation>
</comment>
<comment type="caution">
    <text evidence="9">The sequence shown here is derived from an EMBL/GenBank/DDBJ whole genome shotgun (WGS) entry which is preliminary data.</text>
</comment>
<organism evidence="9 10">
    <name type="scientific">Duganella phyllosphaerae</name>
    <dbReference type="NCBI Taxonomy" id="762836"/>
    <lineage>
        <taxon>Bacteria</taxon>
        <taxon>Pseudomonadati</taxon>
        <taxon>Pseudomonadota</taxon>
        <taxon>Betaproteobacteria</taxon>
        <taxon>Burkholderiales</taxon>
        <taxon>Oxalobacteraceae</taxon>
        <taxon>Telluria group</taxon>
        <taxon>Duganella</taxon>
    </lineage>
</organism>
<evidence type="ECO:0000256" key="2">
    <source>
        <dbReference type="ARBA" id="ARBA00010792"/>
    </source>
</evidence>
<evidence type="ECO:0000256" key="5">
    <source>
        <dbReference type="ARBA" id="ARBA00022989"/>
    </source>
</evidence>
<dbReference type="InterPro" id="IPR032816">
    <property type="entry name" value="VTT_dom"/>
</dbReference>
<evidence type="ECO:0000256" key="4">
    <source>
        <dbReference type="ARBA" id="ARBA00022692"/>
    </source>
</evidence>
<dbReference type="Pfam" id="PF09335">
    <property type="entry name" value="VTT_dom"/>
    <property type="match status" value="1"/>
</dbReference>
<dbReference type="PANTHER" id="PTHR30353:SF0">
    <property type="entry name" value="TRANSMEMBRANE PROTEIN"/>
    <property type="match status" value="1"/>
</dbReference>
<sequence length="214" mass="23748">MDFMQFFDMLLHVDKSLAVVIQQYGTLVYVVLFAIIFCETGLVVLFFFPGDSLLFIAGAFCATGDMNLLLLNVLLVTAAVTGNTLNYKIGGAIGQRVYTHDYRWLNKDAMRKTHDFFEKHGGKTIVLARFVPVVRTFAPLVAGVSEMPHGRFQLYNISGALLWVVSLTTAGYFFGNIPVVRDHLSEIVMVAIGVVMIPILLGGAWRLGRRVIGR</sequence>
<keyword evidence="6 7" id="KW-0472">Membrane</keyword>
<dbReference type="GO" id="GO:0005886">
    <property type="term" value="C:plasma membrane"/>
    <property type="evidence" value="ECO:0007669"/>
    <property type="project" value="UniProtKB-SubCell"/>
</dbReference>
<dbReference type="InterPro" id="IPR032818">
    <property type="entry name" value="DedA-like"/>
</dbReference>
<feature type="transmembrane region" description="Helical" evidence="7">
    <location>
        <begin position="54"/>
        <end position="80"/>
    </location>
</feature>
<evidence type="ECO:0000256" key="7">
    <source>
        <dbReference type="RuleBase" id="RU367016"/>
    </source>
</evidence>
<dbReference type="AlphaFoldDB" id="A0A1E7X6H0"/>
<dbReference type="PATRIC" id="fig|762836.4.peg.778"/>
<feature type="transmembrane region" description="Helical" evidence="7">
    <location>
        <begin position="187"/>
        <end position="208"/>
    </location>
</feature>
<feature type="domain" description="VTT" evidence="8">
    <location>
        <begin position="48"/>
        <end position="172"/>
    </location>
</feature>
<evidence type="ECO:0000256" key="6">
    <source>
        <dbReference type="ARBA" id="ARBA00023136"/>
    </source>
</evidence>
<accession>A0A1E7X6H0</accession>
<reference evidence="10" key="1">
    <citation type="journal article" date="2016" name="Front. Microbiol.">
        <title>Molecular Keys to the Janthinobacterium and Duganella spp. Interaction with the Plant Pathogen Fusarium graminearum.</title>
        <authorList>
            <person name="Haack F.S."/>
            <person name="Poehlein A."/>
            <person name="Kroger C."/>
            <person name="Voigt C.A."/>
            <person name="Piepenbring M."/>
            <person name="Bode H.B."/>
            <person name="Daniel R."/>
            <person name="Schafer W."/>
            <person name="Streit W.R."/>
        </authorList>
    </citation>
    <scope>NUCLEOTIDE SEQUENCE [LARGE SCALE GENOMIC DNA]</scope>
    <source>
        <strain evidence="10">T54</strain>
    </source>
</reference>
<feature type="transmembrane region" description="Helical" evidence="7">
    <location>
        <begin position="27"/>
        <end position="48"/>
    </location>
</feature>
<keyword evidence="4 7" id="KW-0812">Transmembrane</keyword>
<name>A0A1E7X6H0_9BURK</name>
<dbReference type="Proteomes" id="UP000175989">
    <property type="component" value="Unassembled WGS sequence"/>
</dbReference>
<dbReference type="PANTHER" id="PTHR30353">
    <property type="entry name" value="INNER MEMBRANE PROTEIN DEDA-RELATED"/>
    <property type="match status" value="1"/>
</dbReference>
<comment type="similarity">
    <text evidence="2 7">Belongs to the DedA family.</text>
</comment>
<evidence type="ECO:0000256" key="3">
    <source>
        <dbReference type="ARBA" id="ARBA00022475"/>
    </source>
</evidence>
<keyword evidence="3 7" id="KW-1003">Cell membrane</keyword>
<evidence type="ECO:0000313" key="9">
    <source>
        <dbReference type="EMBL" id="OFA08478.1"/>
    </source>
</evidence>
<keyword evidence="10" id="KW-1185">Reference proteome</keyword>
<evidence type="ECO:0000313" key="10">
    <source>
        <dbReference type="Proteomes" id="UP000175989"/>
    </source>
</evidence>
<dbReference type="OrthoDB" id="9813426at2"/>
<proteinExistence type="inferred from homology"/>
<dbReference type="RefSeq" id="WP_070246494.1">
    <property type="nucleotide sequence ID" value="NZ_LROM01000048.1"/>
</dbReference>
<evidence type="ECO:0000256" key="1">
    <source>
        <dbReference type="ARBA" id="ARBA00004651"/>
    </source>
</evidence>
<feature type="transmembrane region" description="Helical" evidence="7">
    <location>
        <begin position="154"/>
        <end position="175"/>
    </location>
</feature>